<feature type="compositionally biased region" description="Basic residues" evidence="1">
    <location>
        <begin position="223"/>
        <end position="232"/>
    </location>
</feature>
<reference evidence="2" key="1">
    <citation type="submission" date="2021-08" db="EMBL/GenBank/DDBJ databases">
        <authorList>
            <person name="Misof B."/>
            <person name="Oliver O."/>
            <person name="Podsiadlowski L."/>
            <person name="Donath A."/>
            <person name="Peters R."/>
            <person name="Mayer C."/>
            <person name="Rust J."/>
            <person name="Gunkel S."/>
            <person name="Lesny P."/>
            <person name="Martin S."/>
            <person name="Oeyen J.P."/>
            <person name="Petersen M."/>
            <person name="Panagiotis P."/>
            <person name="Wilbrandt J."/>
            <person name="Tanja T."/>
        </authorList>
    </citation>
    <scope>NUCLEOTIDE SEQUENCE</scope>
    <source>
        <strain evidence="2">GBR_01_08_01A</strain>
        <tissue evidence="2">Thorax + abdomen</tissue>
    </source>
</reference>
<evidence type="ECO:0000313" key="3">
    <source>
        <dbReference type="Proteomes" id="UP001258017"/>
    </source>
</evidence>
<keyword evidence="3" id="KW-1185">Reference proteome</keyword>
<feature type="compositionally biased region" description="Basic and acidic residues" evidence="1">
    <location>
        <begin position="233"/>
        <end position="248"/>
    </location>
</feature>
<dbReference type="Proteomes" id="UP001258017">
    <property type="component" value="Unassembled WGS sequence"/>
</dbReference>
<protein>
    <submittedName>
        <fullName evidence="2">Uncharacterized protein</fullName>
    </submittedName>
</protein>
<comment type="caution">
    <text evidence="2">The sequence shown here is derived from an EMBL/GenBank/DDBJ whole genome shotgun (WGS) entry which is preliminary data.</text>
</comment>
<dbReference type="EMBL" id="JAIFRP010000007">
    <property type="protein sequence ID" value="KAK2587359.1"/>
    <property type="molecule type" value="Genomic_DNA"/>
</dbReference>
<sequence length="248" mass="29015">MHEMSLRASSTLTSLDGPANKDAFYSVSHSERSIKLDNDYGRTYHHQVNLDSLNMEQDSRSSLTNQTRIPNLRLSSSTSYTDKEMFSTPALELSHQKATEIYKMDKDYYYVGSSDVCEMKSRSMKEIRNEKRSEIFEPIRKNDVDDYANEKSLNEDTASTLPRTDVEKSSQKKEQPKFLNKKNEERRECVLSKERNYETKFLFGVSSSVARIQTKRNFRKKIRPFAGRVRKRQKDDQRSEKIDVSSFR</sequence>
<feature type="region of interest" description="Disordered" evidence="1">
    <location>
        <begin position="146"/>
        <end position="185"/>
    </location>
</feature>
<gene>
    <name evidence="2" type="ORF">KPH14_003076</name>
</gene>
<name>A0AAD9VUK3_9HYME</name>
<evidence type="ECO:0000313" key="2">
    <source>
        <dbReference type="EMBL" id="KAK2587359.1"/>
    </source>
</evidence>
<accession>A0AAD9VUK3</accession>
<organism evidence="2 3">
    <name type="scientific">Odynerus spinipes</name>
    <dbReference type="NCBI Taxonomy" id="1348599"/>
    <lineage>
        <taxon>Eukaryota</taxon>
        <taxon>Metazoa</taxon>
        <taxon>Ecdysozoa</taxon>
        <taxon>Arthropoda</taxon>
        <taxon>Hexapoda</taxon>
        <taxon>Insecta</taxon>
        <taxon>Pterygota</taxon>
        <taxon>Neoptera</taxon>
        <taxon>Endopterygota</taxon>
        <taxon>Hymenoptera</taxon>
        <taxon>Apocrita</taxon>
        <taxon>Aculeata</taxon>
        <taxon>Vespoidea</taxon>
        <taxon>Vespidae</taxon>
        <taxon>Eumeninae</taxon>
        <taxon>Odynerus</taxon>
    </lineage>
</organism>
<feature type="compositionally biased region" description="Basic and acidic residues" evidence="1">
    <location>
        <begin position="164"/>
        <end position="185"/>
    </location>
</feature>
<reference evidence="2" key="2">
    <citation type="journal article" date="2023" name="Commun. Biol.">
        <title>Intrasexual cuticular hydrocarbon dimorphism in a wasp sheds light on hydrocarbon biosynthesis genes in Hymenoptera.</title>
        <authorList>
            <person name="Moris V.C."/>
            <person name="Podsiadlowski L."/>
            <person name="Martin S."/>
            <person name="Oeyen J.P."/>
            <person name="Donath A."/>
            <person name="Petersen M."/>
            <person name="Wilbrandt J."/>
            <person name="Misof B."/>
            <person name="Liedtke D."/>
            <person name="Thamm M."/>
            <person name="Scheiner R."/>
            <person name="Schmitt T."/>
            <person name="Niehuis O."/>
        </authorList>
    </citation>
    <scope>NUCLEOTIDE SEQUENCE</scope>
    <source>
        <strain evidence="2">GBR_01_08_01A</strain>
    </source>
</reference>
<proteinExistence type="predicted"/>
<evidence type="ECO:0000256" key="1">
    <source>
        <dbReference type="SAM" id="MobiDB-lite"/>
    </source>
</evidence>
<feature type="region of interest" description="Disordered" evidence="1">
    <location>
        <begin position="223"/>
        <end position="248"/>
    </location>
</feature>
<dbReference type="AlphaFoldDB" id="A0AAD9VUK3"/>